<sequence length="328" mass="37048">MKINRDNLSRKDIFLLNSFGEDVLNLIEDDEVNEVYVNHDYYVWKDTIYGRVKTDILLKESTVRSICEAIAGVNDDIISETKPELGVELVNLEIRAQLVYPPISRRPIFFLRKKPAKVYTLEDYKSSGSLSEAYYDVIVKLIKERKNVVVAGATGSGKTTFLNAILCKLSEVSPEHRLLLLEDLPELKSTSKDVQRLTVSGNKSTKISMQDLVFIAMRMSPHRIIVGEVRNQAAYDMLKAWNTGHEGGFCTIHANSTENTFLRLESLVRESPQVNDTEMARTFIGASINAVISIQKKVSDTGTIRLIDDIILVHGYNSSTKQFEFTHL</sequence>
<organism evidence="3 4">
    <name type="scientific">Veillonella seminalis ACS-216-V-Col6b</name>
    <dbReference type="NCBI Taxonomy" id="883156"/>
    <lineage>
        <taxon>Bacteria</taxon>
        <taxon>Bacillati</taxon>
        <taxon>Bacillota</taxon>
        <taxon>Negativicutes</taxon>
        <taxon>Veillonellales</taxon>
        <taxon>Veillonellaceae</taxon>
        <taxon>Veillonella</taxon>
    </lineage>
</organism>
<dbReference type="PANTHER" id="PTHR30486:SF6">
    <property type="entry name" value="TYPE IV PILUS RETRACTATION ATPASE PILT"/>
    <property type="match status" value="1"/>
</dbReference>
<dbReference type="Pfam" id="PF00437">
    <property type="entry name" value="T2SSE"/>
    <property type="match status" value="1"/>
</dbReference>
<dbReference type="PATRIC" id="fig|883156.3.peg.2054"/>
<evidence type="ECO:0000256" key="1">
    <source>
        <dbReference type="ARBA" id="ARBA00006611"/>
    </source>
</evidence>
<dbReference type="Gene3D" id="3.30.450.90">
    <property type="match status" value="1"/>
</dbReference>
<dbReference type="HOGENOM" id="CLU_005379_3_0_9"/>
<comment type="caution">
    <text evidence="3">The sequence shown here is derived from an EMBL/GenBank/DDBJ whole genome shotgun (WGS) entry which is preliminary data.</text>
</comment>
<dbReference type="OrthoDB" id="9810761at2"/>
<dbReference type="Proteomes" id="UP000009891">
    <property type="component" value="Unassembled WGS sequence"/>
</dbReference>
<dbReference type="InterPro" id="IPR027417">
    <property type="entry name" value="P-loop_NTPase"/>
</dbReference>
<protein>
    <recommendedName>
        <fullName evidence="2">Bacterial type II secretion system protein E domain-containing protein</fullName>
    </recommendedName>
</protein>
<dbReference type="AlphaFoldDB" id="K9CZG8"/>
<evidence type="ECO:0000313" key="4">
    <source>
        <dbReference type="Proteomes" id="UP000009891"/>
    </source>
</evidence>
<feature type="domain" description="Bacterial type II secretion system protein E" evidence="2">
    <location>
        <begin position="106"/>
        <end position="283"/>
    </location>
</feature>
<dbReference type="Gene3D" id="3.40.50.300">
    <property type="entry name" value="P-loop containing nucleotide triphosphate hydrolases"/>
    <property type="match status" value="1"/>
</dbReference>
<dbReference type="EMBL" id="AHAF01000023">
    <property type="protein sequence ID" value="EKU77383.1"/>
    <property type="molecule type" value="Genomic_DNA"/>
</dbReference>
<proteinExistence type="inferred from homology"/>
<name>K9CZG8_9FIRM</name>
<gene>
    <name evidence="3" type="ORF">HMPREF9282_02100</name>
</gene>
<accession>K9CZG8</accession>
<dbReference type="PANTHER" id="PTHR30486">
    <property type="entry name" value="TWITCHING MOTILITY PROTEIN PILT"/>
    <property type="match status" value="1"/>
</dbReference>
<keyword evidence="4" id="KW-1185">Reference proteome</keyword>
<evidence type="ECO:0000313" key="3">
    <source>
        <dbReference type="EMBL" id="EKU77383.1"/>
    </source>
</evidence>
<reference evidence="3 4" key="1">
    <citation type="submission" date="2012-09" db="EMBL/GenBank/DDBJ databases">
        <title>The Genome Sequence of Veillonella ratti ACS-216-V-COL6B.</title>
        <authorList>
            <consortium name="The Broad Institute Genome Sequencing Platform"/>
            <person name="Earl A."/>
            <person name="Ward D."/>
            <person name="Feldgarden M."/>
            <person name="Gevers D."/>
            <person name="Saerens B."/>
            <person name="Vaneechoutte M."/>
            <person name="Walker B."/>
            <person name="Young S.K."/>
            <person name="Zeng Q."/>
            <person name="Gargeya S."/>
            <person name="Fitzgerald M."/>
            <person name="Haas B."/>
            <person name="Abouelleil A."/>
            <person name="Alvarado L."/>
            <person name="Arachchi H.M."/>
            <person name="Berlin A."/>
            <person name="Chapman S.B."/>
            <person name="Goldberg J."/>
            <person name="Griggs A."/>
            <person name="Gujja S."/>
            <person name="Hansen M."/>
            <person name="Howarth C."/>
            <person name="Imamovic A."/>
            <person name="Larimer J."/>
            <person name="McCowen C."/>
            <person name="Montmayeur A."/>
            <person name="Murphy C."/>
            <person name="Neiman D."/>
            <person name="Pearson M."/>
            <person name="Priest M."/>
            <person name="Roberts A."/>
            <person name="Saif S."/>
            <person name="Shea T."/>
            <person name="Sisk P."/>
            <person name="Sykes S."/>
            <person name="Wortman J."/>
            <person name="Nusbaum C."/>
            <person name="Birren B."/>
        </authorList>
    </citation>
    <scope>NUCLEOTIDE SEQUENCE [LARGE SCALE GENOMIC DNA]</scope>
    <source>
        <strain evidence="3 4">ACS-216-V-Col6b</strain>
    </source>
</reference>
<dbReference type="InterPro" id="IPR001482">
    <property type="entry name" value="T2SS/T4SS_dom"/>
</dbReference>
<dbReference type="SUPFAM" id="SSF52540">
    <property type="entry name" value="P-loop containing nucleoside triphosphate hydrolases"/>
    <property type="match status" value="1"/>
</dbReference>
<dbReference type="CDD" id="cd01130">
    <property type="entry name" value="VirB11-like_ATPase"/>
    <property type="match status" value="1"/>
</dbReference>
<evidence type="ECO:0000259" key="2">
    <source>
        <dbReference type="Pfam" id="PF00437"/>
    </source>
</evidence>
<dbReference type="eggNOG" id="COG4962">
    <property type="taxonomic scope" value="Bacteria"/>
</dbReference>
<dbReference type="STRING" id="883156.HMPREF9282_02100"/>
<comment type="similarity">
    <text evidence="1">Belongs to the GSP E family.</text>
</comment>
<dbReference type="InterPro" id="IPR050921">
    <property type="entry name" value="T4SS_GSP_E_ATPase"/>
</dbReference>
<dbReference type="GO" id="GO:0016887">
    <property type="term" value="F:ATP hydrolysis activity"/>
    <property type="evidence" value="ECO:0007669"/>
    <property type="project" value="InterPro"/>
</dbReference>